<evidence type="ECO:0000313" key="3">
    <source>
        <dbReference type="EMBL" id="GJD62165.1"/>
    </source>
</evidence>
<sequence>MTLALLLRRFAGLPPTDGPAGSQPAAGTATPAAASGAGAPNAAVPKAAPFKAAASKTATAKPAGAGTSDPAAAKTAGTLPATVPQAPVSVAVLVQRVLANPVWRGPTIRLRLVDAVAVAAAGLLLLKVLALLEAGPSTGARFAEFLVNARASYEPLDPTITGSVSPKEAPKEPAASPPTEPYRPAAEPASSSERAILEKLGARRDALQQRSRDLETREQLIENAERKLETRINDLKTLEQKGDDAAAKRAEAEAAGLKSLVTMYETMKPKEAARVFDRLKLDVLVPVVVGMNPRKMAEVLAVMQPEAAERLTVALAQRARGAGGPKAASAAPGLPPGELPAIDGVR</sequence>
<organism evidence="3 4">
    <name type="scientific">Methylobacterium frigidaeris</name>
    <dbReference type="NCBI Taxonomy" id="2038277"/>
    <lineage>
        <taxon>Bacteria</taxon>
        <taxon>Pseudomonadati</taxon>
        <taxon>Pseudomonadota</taxon>
        <taxon>Alphaproteobacteria</taxon>
        <taxon>Hyphomicrobiales</taxon>
        <taxon>Methylobacteriaceae</taxon>
        <taxon>Methylobacterium</taxon>
    </lineage>
</organism>
<feature type="region of interest" description="Disordered" evidence="2">
    <location>
        <begin position="157"/>
        <end position="191"/>
    </location>
</feature>
<dbReference type="AlphaFoldDB" id="A0AA37HA75"/>
<protein>
    <recommendedName>
        <fullName evidence="5">Flagellar motility protein MotE, a chaperone for MotC folding</fullName>
    </recommendedName>
</protein>
<gene>
    <name evidence="3" type="ORF">MPEAHAMD_2316</name>
</gene>
<dbReference type="SUPFAM" id="SSF158791">
    <property type="entry name" value="MgtE N-terminal domain-like"/>
    <property type="match status" value="1"/>
</dbReference>
<feature type="region of interest" description="Disordered" evidence="2">
    <location>
        <begin position="321"/>
        <end position="346"/>
    </location>
</feature>
<feature type="compositionally biased region" description="Low complexity" evidence="2">
    <location>
        <begin position="18"/>
        <end position="41"/>
    </location>
</feature>
<feature type="compositionally biased region" description="Low complexity" evidence="2">
    <location>
        <begin position="182"/>
        <end position="191"/>
    </location>
</feature>
<comment type="caution">
    <text evidence="3">The sequence shown here is derived from an EMBL/GenBank/DDBJ whole genome shotgun (WGS) entry which is preliminary data.</text>
</comment>
<keyword evidence="4" id="KW-1185">Reference proteome</keyword>
<dbReference type="EMBL" id="BPQJ01000009">
    <property type="protein sequence ID" value="GJD62165.1"/>
    <property type="molecule type" value="Genomic_DNA"/>
</dbReference>
<feature type="compositionally biased region" description="Low complexity" evidence="2">
    <location>
        <begin position="321"/>
        <end position="332"/>
    </location>
</feature>
<evidence type="ECO:0000313" key="4">
    <source>
        <dbReference type="Proteomes" id="UP001055286"/>
    </source>
</evidence>
<proteinExistence type="predicted"/>
<reference evidence="3" key="1">
    <citation type="journal article" date="2016" name="Front. Microbiol.">
        <title>Genome Sequence of the Piezophilic, Mesophilic Sulfate-Reducing Bacterium Desulfovibrio indicus J2T.</title>
        <authorList>
            <person name="Cao J."/>
            <person name="Maignien L."/>
            <person name="Shao Z."/>
            <person name="Alain K."/>
            <person name="Jebbar M."/>
        </authorList>
    </citation>
    <scope>NUCLEOTIDE SEQUENCE</scope>
    <source>
        <strain evidence="3">JCM 32048</strain>
    </source>
</reference>
<reference evidence="3" key="2">
    <citation type="submission" date="2021-08" db="EMBL/GenBank/DDBJ databases">
        <authorList>
            <person name="Tani A."/>
            <person name="Ola A."/>
            <person name="Ogura Y."/>
            <person name="Katsura K."/>
            <person name="Hayashi T."/>
        </authorList>
    </citation>
    <scope>NUCLEOTIDE SEQUENCE</scope>
    <source>
        <strain evidence="3">JCM 32048</strain>
    </source>
</reference>
<feature type="region of interest" description="Disordered" evidence="2">
    <location>
        <begin position="14"/>
        <end position="41"/>
    </location>
</feature>
<accession>A0AA37HA75</accession>
<feature type="coiled-coil region" evidence="1">
    <location>
        <begin position="197"/>
        <end position="255"/>
    </location>
</feature>
<evidence type="ECO:0008006" key="5">
    <source>
        <dbReference type="Google" id="ProtNLM"/>
    </source>
</evidence>
<dbReference type="Proteomes" id="UP001055286">
    <property type="component" value="Unassembled WGS sequence"/>
</dbReference>
<evidence type="ECO:0000256" key="2">
    <source>
        <dbReference type="SAM" id="MobiDB-lite"/>
    </source>
</evidence>
<keyword evidence="1" id="KW-0175">Coiled coil</keyword>
<name>A0AA37HA75_9HYPH</name>
<evidence type="ECO:0000256" key="1">
    <source>
        <dbReference type="SAM" id="Coils"/>
    </source>
</evidence>
<dbReference type="RefSeq" id="WP_309296446.1">
    <property type="nucleotide sequence ID" value="NZ_BPQJ01000009.1"/>
</dbReference>